<dbReference type="InterPro" id="IPR001021">
    <property type="entry name" value="Ribosomal_bL25_long"/>
</dbReference>
<dbReference type="Pfam" id="PF01386">
    <property type="entry name" value="Ribosomal_L25p"/>
    <property type="match status" value="1"/>
</dbReference>
<dbReference type="NCBIfam" id="TIGR00731">
    <property type="entry name" value="bL25_bact_ctc"/>
    <property type="match status" value="1"/>
</dbReference>
<evidence type="ECO:0000256" key="3">
    <source>
        <dbReference type="ARBA" id="ARBA00022980"/>
    </source>
</evidence>
<dbReference type="Pfam" id="PF14693">
    <property type="entry name" value="Ribosomal_TL5_C"/>
    <property type="match status" value="1"/>
</dbReference>
<dbReference type="InterPro" id="IPR011035">
    <property type="entry name" value="Ribosomal_bL25/Gln-tRNA_synth"/>
</dbReference>
<evidence type="ECO:0000256" key="5">
    <source>
        <dbReference type="HAMAP-Rule" id="MF_01334"/>
    </source>
</evidence>
<keyword evidence="3 5" id="KW-0689">Ribosomal protein</keyword>
<protein>
    <recommendedName>
        <fullName evidence="5">Large ribosomal subunit protein bL25</fullName>
    </recommendedName>
    <alternativeName>
        <fullName evidence="5">General stress protein CTC</fullName>
    </alternativeName>
</protein>
<dbReference type="AlphaFoldDB" id="A0A3N5C7W2"/>
<evidence type="ECO:0000259" key="7">
    <source>
        <dbReference type="Pfam" id="PF01386"/>
    </source>
</evidence>
<comment type="function">
    <text evidence="5">This is one of the proteins that binds to the 5S RNA in the ribosome where it forms part of the central protuberance.</text>
</comment>
<dbReference type="PANTHER" id="PTHR33284:SF1">
    <property type="entry name" value="RIBOSOMAL PROTEIN L25_GLN-TRNA SYNTHETASE, ANTI-CODON-BINDING DOMAIN-CONTAINING PROTEIN"/>
    <property type="match status" value="1"/>
</dbReference>
<name>A0A3N5C7W2_9BACL</name>
<dbReference type="GO" id="GO:0022625">
    <property type="term" value="C:cytosolic large ribosomal subunit"/>
    <property type="evidence" value="ECO:0007669"/>
    <property type="project" value="TreeGrafter"/>
</dbReference>
<dbReference type="GO" id="GO:0006412">
    <property type="term" value="P:translation"/>
    <property type="evidence" value="ECO:0007669"/>
    <property type="project" value="UniProtKB-UniRule"/>
</dbReference>
<dbReference type="Gene3D" id="2.40.240.10">
    <property type="entry name" value="Ribosomal Protein L25, Chain P"/>
    <property type="match status" value="1"/>
</dbReference>
<sequence>MTTLQAQARKSNQTGAEKKAIREAGQIPGIIYGYNTENTPIQVDEVEFIKTIREVGRNGVIDLNIDSNSTKVMVAEYQFDSMKNAITHIDFIAINMTEERTVGVTIELVGEAVGAKEGGVVDQPLFELEVTATPANIPESIEVDVTELQIGDSIHVSDIKVNGDFTIEEDAETTVVSVVPPTEEPAEDEAAEEGTEQEVEVIGEEKEEEGSSEE</sequence>
<evidence type="ECO:0000259" key="8">
    <source>
        <dbReference type="Pfam" id="PF14693"/>
    </source>
</evidence>
<feature type="region of interest" description="Disordered" evidence="6">
    <location>
        <begin position="179"/>
        <end position="214"/>
    </location>
</feature>
<dbReference type="PANTHER" id="PTHR33284">
    <property type="entry name" value="RIBOSOMAL PROTEIN L25/GLN-TRNA SYNTHETASE, ANTI-CODON-BINDING DOMAIN-CONTAINING PROTEIN"/>
    <property type="match status" value="1"/>
</dbReference>
<feature type="compositionally biased region" description="Acidic residues" evidence="6">
    <location>
        <begin position="184"/>
        <end position="214"/>
    </location>
</feature>
<dbReference type="InterPro" id="IPR020056">
    <property type="entry name" value="Rbsml_bL25/Gln-tRNA_synth_N"/>
</dbReference>
<comment type="subunit">
    <text evidence="5">Part of the 50S ribosomal subunit; part of the 5S rRNA/L5/L18/L25 subcomplex. Contacts the 5S rRNA. Binds to the 5S rRNA independently of L5 and L18.</text>
</comment>
<evidence type="ECO:0000256" key="1">
    <source>
        <dbReference type="ARBA" id="ARBA00022730"/>
    </source>
</evidence>
<evidence type="ECO:0000313" key="10">
    <source>
        <dbReference type="Proteomes" id="UP000277108"/>
    </source>
</evidence>
<dbReference type="InterPro" id="IPR020057">
    <property type="entry name" value="Ribosomal_bL25_b-dom"/>
</dbReference>
<dbReference type="InterPro" id="IPR020930">
    <property type="entry name" value="Ribosomal_uL5_bac-type"/>
</dbReference>
<dbReference type="CDD" id="cd00495">
    <property type="entry name" value="Ribosomal_L25_TL5_CTC"/>
    <property type="match status" value="1"/>
</dbReference>
<dbReference type="NCBIfam" id="NF004133">
    <property type="entry name" value="PRK05618.2-4"/>
    <property type="match status" value="1"/>
</dbReference>
<dbReference type="Gene3D" id="2.170.120.20">
    <property type="entry name" value="Ribosomal protein L25, beta domain"/>
    <property type="match status" value="1"/>
</dbReference>
<organism evidence="9 10">
    <name type="scientific">Abyssicoccus albus</name>
    <dbReference type="NCBI Taxonomy" id="1817405"/>
    <lineage>
        <taxon>Bacteria</taxon>
        <taxon>Bacillati</taxon>
        <taxon>Bacillota</taxon>
        <taxon>Bacilli</taxon>
        <taxon>Bacillales</taxon>
        <taxon>Abyssicoccaceae</taxon>
    </lineage>
</organism>
<comment type="similarity">
    <text evidence="5">Belongs to the bacterial ribosomal protein bL25 family. CTC subfamily.</text>
</comment>
<dbReference type="InterPro" id="IPR029751">
    <property type="entry name" value="Ribosomal_L25_dom"/>
</dbReference>
<keyword evidence="2 5" id="KW-0694">RNA-binding</keyword>
<dbReference type="HAMAP" id="MF_01334">
    <property type="entry name" value="Ribosomal_bL25_CTC"/>
    <property type="match status" value="1"/>
</dbReference>
<keyword evidence="1 5" id="KW-0699">rRNA-binding</keyword>
<accession>A0A3N5C7W2</accession>
<dbReference type="GO" id="GO:0003735">
    <property type="term" value="F:structural constituent of ribosome"/>
    <property type="evidence" value="ECO:0007669"/>
    <property type="project" value="InterPro"/>
</dbReference>
<dbReference type="Proteomes" id="UP000277108">
    <property type="component" value="Unassembled WGS sequence"/>
</dbReference>
<evidence type="ECO:0000256" key="4">
    <source>
        <dbReference type="ARBA" id="ARBA00023274"/>
    </source>
</evidence>
<evidence type="ECO:0000256" key="2">
    <source>
        <dbReference type="ARBA" id="ARBA00022884"/>
    </source>
</evidence>
<feature type="domain" description="Large ribosomal subunit protein bL25 beta" evidence="8">
    <location>
        <begin position="101"/>
        <end position="181"/>
    </location>
</feature>
<gene>
    <name evidence="5" type="primary">rplY</name>
    <name evidence="5" type="synonym">ctc</name>
    <name evidence="9" type="ORF">EDD62_1777</name>
</gene>
<dbReference type="EMBL" id="RKRK01000007">
    <property type="protein sequence ID" value="RPF54475.1"/>
    <property type="molecule type" value="Genomic_DNA"/>
</dbReference>
<comment type="caution">
    <text evidence="9">The sequence shown here is derived from an EMBL/GenBank/DDBJ whole genome shotgun (WGS) entry which is preliminary data.</text>
</comment>
<dbReference type="RefSeq" id="WP_123808743.1">
    <property type="nucleotide sequence ID" value="NZ_RKRK01000007.1"/>
</dbReference>
<reference evidence="9 10" key="1">
    <citation type="submission" date="2018-11" db="EMBL/GenBank/DDBJ databases">
        <title>Genomic Encyclopedia of Type Strains, Phase IV (KMG-IV): sequencing the most valuable type-strain genomes for metagenomic binning, comparative biology and taxonomic classification.</title>
        <authorList>
            <person name="Goeker M."/>
        </authorList>
    </citation>
    <scope>NUCLEOTIDE SEQUENCE [LARGE SCALE GENOMIC DNA]</scope>
    <source>
        <strain evidence="9 10">DSM 29158</strain>
    </source>
</reference>
<dbReference type="SUPFAM" id="SSF50715">
    <property type="entry name" value="Ribosomal protein L25-like"/>
    <property type="match status" value="1"/>
</dbReference>
<dbReference type="InterPro" id="IPR037121">
    <property type="entry name" value="Ribosomal_bL25_C"/>
</dbReference>
<keyword evidence="4 5" id="KW-0687">Ribonucleoprotein</keyword>
<keyword evidence="10" id="KW-1185">Reference proteome</keyword>
<evidence type="ECO:0000256" key="6">
    <source>
        <dbReference type="SAM" id="MobiDB-lite"/>
    </source>
</evidence>
<proteinExistence type="inferred from homology"/>
<dbReference type="GO" id="GO:0008097">
    <property type="term" value="F:5S rRNA binding"/>
    <property type="evidence" value="ECO:0007669"/>
    <property type="project" value="InterPro"/>
</dbReference>
<dbReference type="OrthoDB" id="9790002at2"/>
<feature type="domain" description="Large ribosomal subunit protein bL25 L25" evidence="7">
    <location>
        <begin position="4"/>
        <end position="91"/>
    </location>
</feature>
<evidence type="ECO:0000313" key="9">
    <source>
        <dbReference type="EMBL" id="RPF54475.1"/>
    </source>
</evidence>